<dbReference type="EMBL" id="QUMO01000002">
    <property type="protein sequence ID" value="REF88084.1"/>
    <property type="molecule type" value="Genomic_DNA"/>
</dbReference>
<reference evidence="2 3" key="1">
    <citation type="submission" date="2018-08" db="EMBL/GenBank/DDBJ databases">
        <title>Genomic Encyclopedia of Type Strains, Phase IV (KMG-IV): sequencing the most valuable type-strain genomes for metagenomic binning, comparative biology and taxonomic classification.</title>
        <authorList>
            <person name="Goeker M."/>
        </authorList>
    </citation>
    <scope>NUCLEOTIDE SEQUENCE [LARGE SCALE GENOMIC DNA]</scope>
    <source>
        <strain evidence="2 3">BW863</strain>
    </source>
</reference>
<accession>A0A3D9YZ91</accession>
<dbReference type="RefSeq" id="WP_129396520.1">
    <property type="nucleotide sequence ID" value="NZ_CP025086.1"/>
</dbReference>
<evidence type="ECO:0000313" key="3">
    <source>
        <dbReference type="Proteomes" id="UP000256900"/>
    </source>
</evidence>
<name>A0A3D9YZ91_9HYPH</name>
<keyword evidence="3" id="KW-1185">Reference proteome</keyword>
<keyword evidence="1" id="KW-0812">Transmembrane</keyword>
<dbReference type="Proteomes" id="UP000256900">
    <property type="component" value="Unassembled WGS sequence"/>
</dbReference>
<keyword evidence="1" id="KW-0472">Membrane</keyword>
<feature type="transmembrane region" description="Helical" evidence="1">
    <location>
        <begin position="79"/>
        <end position="101"/>
    </location>
</feature>
<evidence type="ECO:0000313" key="2">
    <source>
        <dbReference type="EMBL" id="REF88084.1"/>
    </source>
</evidence>
<dbReference type="AlphaFoldDB" id="A0A3D9YZ91"/>
<protein>
    <submittedName>
        <fullName evidence="2">Uncharacterized protein</fullName>
    </submittedName>
</protein>
<keyword evidence="1" id="KW-1133">Transmembrane helix</keyword>
<comment type="caution">
    <text evidence="2">The sequence shown here is derived from an EMBL/GenBank/DDBJ whole genome shotgun (WGS) entry which is preliminary data.</text>
</comment>
<evidence type="ECO:0000256" key="1">
    <source>
        <dbReference type="SAM" id="Phobius"/>
    </source>
</evidence>
<gene>
    <name evidence="2" type="ORF">DES32_1725</name>
</gene>
<feature type="transmembrane region" description="Helical" evidence="1">
    <location>
        <begin position="49"/>
        <end position="72"/>
    </location>
</feature>
<proteinExistence type="predicted"/>
<sequence length="226" mass="26230">MLSKRDATKRWSFQMRQIWNSLKFLWQRTGDVSLFAWLFPWLWDFIVKAFPSLWTGVLTGLAIFAASIIGIVSLTPVVLWLPIALCCGILALALAHLWRWWHRSGVGVHDRPIAELKNEELRNRATQWLKSKLSNNGLHVREANLFGSILHDNYPTNDVDVVIEYKPISERQIAAHTRQIRERVAAEFERTFGKRLHATFFCANEGERREQFFARAGEHEVVFSES</sequence>
<organism evidence="2 3">
    <name type="scientific">Methylovirgula ligni</name>
    <dbReference type="NCBI Taxonomy" id="569860"/>
    <lineage>
        <taxon>Bacteria</taxon>
        <taxon>Pseudomonadati</taxon>
        <taxon>Pseudomonadota</taxon>
        <taxon>Alphaproteobacteria</taxon>
        <taxon>Hyphomicrobiales</taxon>
        <taxon>Beijerinckiaceae</taxon>
        <taxon>Methylovirgula</taxon>
    </lineage>
</organism>